<comment type="caution">
    <text evidence="2">The sequence shown here is derived from an EMBL/GenBank/DDBJ whole genome shotgun (WGS) entry which is preliminary data.</text>
</comment>
<dbReference type="InterPro" id="IPR004873">
    <property type="entry name" value="BURP_dom"/>
</dbReference>
<dbReference type="PROSITE" id="PS51277">
    <property type="entry name" value="BURP"/>
    <property type="match status" value="1"/>
</dbReference>
<gene>
    <name evidence="2" type="ORF">MKW98_027306</name>
</gene>
<feature type="domain" description="BURP" evidence="1">
    <location>
        <begin position="194"/>
        <end position="401"/>
    </location>
</feature>
<evidence type="ECO:0000259" key="1">
    <source>
        <dbReference type="PROSITE" id="PS51277"/>
    </source>
</evidence>
<dbReference type="Proteomes" id="UP001202328">
    <property type="component" value="Unassembled WGS sequence"/>
</dbReference>
<dbReference type="EMBL" id="JAJJMB010008995">
    <property type="protein sequence ID" value="KAI3917387.1"/>
    <property type="molecule type" value="Genomic_DNA"/>
</dbReference>
<keyword evidence="3" id="KW-1185">Reference proteome</keyword>
<accession>A0AAD4SPN0</accession>
<evidence type="ECO:0000313" key="2">
    <source>
        <dbReference type="EMBL" id="KAI3917387.1"/>
    </source>
</evidence>
<dbReference type="SMART" id="SM01045">
    <property type="entry name" value="BURP"/>
    <property type="match status" value="1"/>
</dbReference>
<dbReference type="PANTHER" id="PTHR31236:SF2">
    <property type="entry name" value="BURP DOMAIN PROTEIN RD22"/>
    <property type="match status" value="1"/>
</dbReference>
<evidence type="ECO:0000313" key="3">
    <source>
        <dbReference type="Proteomes" id="UP001202328"/>
    </source>
</evidence>
<dbReference type="PANTHER" id="PTHR31236">
    <property type="entry name" value="BURP DOMAIN PROTEIN USPL1-LIKE"/>
    <property type="match status" value="1"/>
</dbReference>
<organism evidence="2 3">
    <name type="scientific">Papaver atlanticum</name>
    <dbReference type="NCBI Taxonomy" id="357466"/>
    <lineage>
        <taxon>Eukaryota</taxon>
        <taxon>Viridiplantae</taxon>
        <taxon>Streptophyta</taxon>
        <taxon>Embryophyta</taxon>
        <taxon>Tracheophyta</taxon>
        <taxon>Spermatophyta</taxon>
        <taxon>Magnoliopsida</taxon>
        <taxon>Ranunculales</taxon>
        <taxon>Papaveraceae</taxon>
        <taxon>Papaveroideae</taxon>
        <taxon>Papaver</taxon>
    </lineage>
</organism>
<name>A0AAD4SPN0_9MAGN</name>
<sequence length="405" mass="44924">MEMLLLLISASCLLVSLLTFLFLIQYRGFIACLYSNCLNCMVLQVGVVGNHAAALPSEIYWKNKLPNTLMPTILHELLHPVGSLRPSDNLYDVKYKPKHESLTDKVGSLRVSDNLYDVKYNSKHKSLTDKVGSLRPSDNLYDVKYNQKHKSLTDRIGTLDNLYDVKYRPPLGKPIIPNGENLSAAMNSPGASRFFLEKNLHPGAKMNLHFVVSTASGTTFLPQKLAKVTPFSSSKLPEILNQFNINPKSQKAESISEIILICEKPAMENEEKYCAISLESLVKYGTSKFGKNVNRTRTGKQQYVVGSGVRQIVSDNLVVCHSLPYPYAVFFCHATSAHTAQASVVPLVGADGTKIKATAVCHKDTSKWDPDHVAFQVLKVKPGTVPICHFLTEDTIVWAGKNKEN</sequence>
<dbReference type="AlphaFoldDB" id="A0AAD4SPN0"/>
<reference evidence="2" key="1">
    <citation type="submission" date="2022-04" db="EMBL/GenBank/DDBJ databases">
        <title>A functionally conserved STORR gene fusion in Papaver species that diverged 16.8 million years ago.</title>
        <authorList>
            <person name="Catania T."/>
        </authorList>
    </citation>
    <scope>NUCLEOTIDE SEQUENCE</scope>
    <source>
        <strain evidence="2">S-188037</strain>
    </source>
</reference>
<proteinExistence type="predicted"/>
<protein>
    <recommendedName>
        <fullName evidence="1">BURP domain-containing protein</fullName>
    </recommendedName>
</protein>
<dbReference type="Pfam" id="PF03181">
    <property type="entry name" value="BURP"/>
    <property type="match status" value="1"/>
</dbReference>
<dbReference type="InterPro" id="IPR044816">
    <property type="entry name" value="BURP"/>
</dbReference>